<dbReference type="CDD" id="cd05403">
    <property type="entry name" value="NT_KNTase_like"/>
    <property type="match status" value="1"/>
</dbReference>
<comment type="caution">
    <text evidence="2">The sequence shown here is derived from an EMBL/GenBank/DDBJ whole genome shotgun (WGS) entry which is preliminary data.</text>
</comment>
<evidence type="ECO:0000313" key="3">
    <source>
        <dbReference type="Proteomes" id="UP000284379"/>
    </source>
</evidence>
<dbReference type="SUPFAM" id="SSF81301">
    <property type="entry name" value="Nucleotidyltransferase"/>
    <property type="match status" value="1"/>
</dbReference>
<protein>
    <submittedName>
        <fullName evidence="2">Nucleotidyltransferase domain-containing protein</fullName>
    </submittedName>
</protein>
<feature type="domain" description="Polymerase beta nucleotidyltransferase" evidence="1">
    <location>
        <begin position="13"/>
        <end position="99"/>
    </location>
</feature>
<dbReference type="InterPro" id="IPR043519">
    <property type="entry name" value="NT_sf"/>
</dbReference>
<dbReference type="EMBL" id="QSGO01000004">
    <property type="protein sequence ID" value="RHB36515.1"/>
    <property type="molecule type" value="Genomic_DNA"/>
</dbReference>
<organism evidence="2 3">
    <name type="scientific">Bacteroides nordii</name>
    <dbReference type="NCBI Taxonomy" id="291645"/>
    <lineage>
        <taxon>Bacteria</taxon>
        <taxon>Pseudomonadati</taxon>
        <taxon>Bacteroidota</taxon>
        <taxon>Bacteroidia</taxon>
        <taxon>Bacteroidales</taxon>
        <taxon>Bacteroidaceae</taxon>
        <taxon>Bacteroides</taxon>
    </lineage>
</organism>
<sequence length="109" mass="12325">MKYGLEEQTLQTIFLIFGKYPEVEEVILYGSRAKGNFKPFSDIDITLKGKISPETLLSINCAFSESSLPYLFDISIFNDLNNQNLIDHINRWGKVIYTAASTDISANQP</sequence>
<proteinExistence type="predicted"/>
<dbReference type="Pfam" id="PF18765">
    <property type="entry name" value="Polbeta"/>
    <property type="match status" value="1"/>
</dbReference>
<name>A0A413VSC4_9BACE</name>
<keyword evidence="2" id="KW-0808">Transferase</keyword>
<gene>
    <name evidence="2" type="ORF">DW888_07750</name>
</gene>
<dbReference type="Proteomes" id="UP000284379">
    <property type="component" value="Unassembled WGS sequence"/>
</dbReference>
<evidence type="ECO:0000313" key="2">
    <source>
        <dbReference type="EMBL" id="RHB36515.1"/>
    </source>
</evidence>
<dbReference type="GO" id="GO:0016740">
    <property type="term" value="F:transferase activity"/>
    <property type="evidence" value="ECO:0007669"/>
    <property type="project" value="UniProtKB-KW"/>
</dbReference>
<accession>A0A413VSC4</accession>
<dbReference type="Gene3D" id="3.30.460.10">
    <property type="entry name" value="Beta Polymerase, domain 2"/>
    <property type="match status" value="1"/>
</dbReference>
<evidence type="ECO:0000259" key="1">
    <source>
        <dbReference type="Pfam" id="PF18765"/>
    </source>
</evidence>
<dbReference type="RefSeq" id="WP_122201236.1">
    <property type="nucleotide sequence ID" value="NZ_CABJFV010000004.1"/>
</dbReference>
<dbReference type="InterPro" id="IPR041633">
    <property type="entry name" value="Polbeta"/>
</dbReference>
<reference evidence="2 3" key="1">
    <citation type="submission" date="2018-08" db="EMBL/GenBank/DDBJ databases">
        <title>A genome reference for cultivated species of the human gut microbiota.</title>
        <authorList>
            <person name="Zou Y."/>
            <person name="Xue W."/>
            <person name="Luo G."/>
        </authorList>
    </citation>
    <scope>NUCLEOTIDE SEQUENCE [LARGE SCALE GENOMIC DNA]</scope>
    <source>
        <strain evidence="2 3">AM40-30BH</strain>
    </source>
</reference>
<dbReference type="AlphaFoldDB" id="A0A413VSC4"/>